<proteinExistence type="predicted"/>
<organism evidence="2 3">
    <name type="scientific">Ataeniobius toweri</name>
    <dbReference type="NCBI Taxonomy" id="208326"/>
    <lineage>
        <taxon>Eukaryota</taxon>
        <taxon>Metazoa</taxon>
        <taxon>Chordata</taxon>
        <taxon>Craniata</taxon>
        <taxon>Vertebrata</taxon>
        <taxon>Euteleostomi</taxon>
        <taxon>Actinopterygii</taxon>
        <taxon>Neopterygii</taxon>
        <taxon>Teleostei</taxon>
        <taxon>Neoteleostei</taxon>
        <taxon>Acanthomorphata</taxon>
        <taxon>Ovalentaria</taxon>
        <taxon>Atherinomorphae</taxon>
        <taxon>Cyprinodontiformes</taxon>
        <taxon>Goodeidae</taxon>
        <taxon>Ataeniobius</taxon>
    </lineage>
</organism>
<reference evidence="2 3" key="1">
    <citation type="submission" date="2021-07" db="EMBL/GenBank/DDBJ databases">
        <authorList>
            <person name="Palmer J.M."/>
        </authorList>
    </citation>
    <scope>NUCLEOTIDE SEQUENCE [LARGE SCALE GENOMIC DNA]</scope>
    <source>
        <strain evidence="2 3">AT_MEX2019</strain>
        <tissue evidence="2">Muscle</tissue>
    </source>
</reference>
<evidence type="ECO:0000313" key="3">
    <source>
        <dbReference type="Proteomes" id="UP001345963"/>
    </source>
</evidence>
<protein>
    <submittedName>
        <fullName evidence="2">Uncharacterized protein</fullName>
    </submittedName>
</protein>
<dbReference type="Proteomes" id="UP001345963">
    <property type="component" value="Unassembled WGS sequence"/>
</dbReference>
<evidence type="ECO:0000256" key="1">
    <source>
        <dbReference type="SAM" id="Coils"/>
    </source>
</evidence>
<name>A0ABU7C043_9TELE</name>
<keyword evidence="1" id="KW-0175">Coiled coil</keyword>
<dbReference type="EMBL" id="JAHUTI010072532">
    <property type="protein sequence ID" value="MED6255979.1"/>
    <property type="molecule type" value="Genomic_DNA"/>
</dbReference>
<gene>
    <name evidence="2" type="ORF">ATANTOWER_017846</name>
</gene>
<dbReference type="PANTHER" id="PTHR31543">
    <property type="entry name" value="DYNEIN REGULATORY COMPLEX SUBUNIT 4"/>
    <property type="match status" value="1"/>
</dbReference>
<comment type="caution">
    <text evidence="2">The sequence shown here is derived from an EMBL/GenBank/DDBJ whole genome shotgun (WGS) entry which is preliminary data.</text>
</comment>
<feature type="coiled-coil region" evidence="1">
    <location>
        <begin position="57"/>
        <end position="91"/>
    </location>
</feature>
<keyword evidence="3" id="KW-1185">Reference proteome</keyword>
<evidence type="ECO:0000313" key="2">
    <source>
        <dbReference type="EMBL" id="MED6255979.1"/>
    </source>
</evidence>
<sequence length="131" mass="15264">MPPKRKTKKKGKGKPFMMEEGLSTKELSKDQLCEIILHLQEELQGERKEKSFFKLERDKIQAVLQTSKNNLEEAEMQLKNKRRERAEAEERHRLEISVSCSIILVVVPQPSITFSPEHVSLPMNLFYAELL</sequence>
<accession>A0ABU7C043</accession>
<dbReference type="PANTHER" id="PTHR31543:SF0">
    <property type="entry name" value="DYNEIN REGULATORY COMPLEX SUBUNIT 4"/>
    <property type="match status" value="1"/>
</dbReference>
<dbReference type="InterPro" id="IPR039308">
    <property type="entry name" value="GAS8"/>
</dbReference>